<dbReference type="GO" id="GO:0003700">
    <property type="term" value="F:DNA-binding transcription factor activity"/>
    <property type="evidence" value="ECO:0007669"/>
    <property type="project" value="InterPro"/>
</dbReference>
<dbReference type="InterPro" id="IPR018062">
    <property type="entry name" value="HTH_AraC-typ_CS"/>
</dbReference>
<dbReference type="EMBL" id="CP040428">
    <property type="protein sequence ID" value="QCT22271.1"/>
    <property type="molecule type" value="Genomic_DNA"/>
</dbReference>
<accession>A0A4P8YN31</accession>
<evidence type="ECO:0000313" key="5">
    <source>
        <dbReference type="EMBL" id="QCT22271.1"/>
    </source>
</evidence>
<keyword evidence="6" id="KW-1185">Reference proteome</keyword>
<organism evidence="5 6">
    <name type="scientific">Jejubacter calystegiae</name>
    <dbReference type="NCBI Taxonomy" id="2579935"/>
    <lineage>
        <taxon>Bacteria</taxon>
        <taxon>Pseudomonadati</taxon>
        <taxon>Pseudomonadota</taxon>
        <taxon>Gammaproteobacteria</taxon>
        <taxon>Enterobacterales</taxon>
        <taxon>Enterobacteriaceae</taxon>
        <taxon>Jejubacter</taxon>
    </lineage>
</organism>
<sequence length="71" mass="8303">MVLRKDLGLLHMLYQIVMRINKARQLLKQGESITAIAAELGFVDQSHFHRSFKRIVAATPFQYKSWVTDRE</sequence>
<evidence type="ECO:0000313" key="6">
    <source>
        <dbReference type="Proteomes" id="UP000302163"/>
    </source>
</evidence>
<dbReference type="PROSITE" id="PS01124">
    <property type="entry name" value="HTH_ARAC_FAMILY_2"/>
    <property type="match status" value="1"/>
</dbReference>
<evidence type="ECO:0000259" key="4">
    <source>
        <dbReference type="PROSITE" id="PS01124"/>
    </source>
</evidence>
<dbReference type="PANTHER" id="PTHR46796">
    <property type="entry name" value="HTH-TYPE TRANSCRIPTIONAL ACTIVATOR RHAS-RELATED"/>
    <property type="match status" value="1"/>
</dbReference>
<evidence type="ECO:0000256" key="3">
    <source>
        <dbReference type="ARBA" id="ARBA00023163"/>
    </source>
</evidence>
<dbReference type="AlphaFoldDB" id="A0A4P8YN31"/>
<dbReference type="Pfam" id="PF12833">
    <property type="entry name" value="HTH_18"/>
    <property type="match status" value="1"/>
</dbReference>
<keyword evidence="3" id="KW-0804">Transcription</keyword>
<dbReference type="InterPro" id="IPR020449">
    <property type="entry name" value="Tscrpt_reg_AraC-type_HTH"/>
</dbReference>
<dbReference type="InterPro" id="IPR009057">
    <property type="entry name" value="Homeodomain-like_sf"/>
</dbReference>
<dbReference type="RefSeq" id="WP_138098745.1">
    <property type="nucleotide sequence ID" value="NZ_CP040428.1"/>
</dbReference>
<keyword evidence="1" id="KW-0805">Transcription regulation</keyword>
<evidence type="ECO:0000256" key="1">
    <source>
        <dbReference type="ARBA" id="ARBA00023015"/>
    </source>
</evidence>
<gene>
    <name evidence="5" type="ORF">FEM41_22780</name>
</gene>
<dbReference type="SUPFAM" id="SSF46689">
    <property type="entry name" value="Homeodomain-like"/>
    <property type="match status" value="1"/>
</dbReference>
<keyword evidence="2" id="KW-0238">DNA-binding</keyword>
<dbReference type="GO" id="GO:0043565">
    <property type="term" value="F:sequence-specific DNA binding"/>
    <property type="evidence" value="ECO:0007669"/>
    <property type="project" value="InterPro"/>
</dbReference>
<dbReference type="KEGG" id="izh:FEM41_22780"/>
<dbReference type="InterPro" id="IPR018060">
    <property type="entry name" value="HTH_AraC"/>
</dbReference>
<reference evidence="5 6" key="1">
    <citation type="submission" date="2019-05" db="EMBL/GenBank/DDBJ databases">
        <title>Complete genome sequence of Izhakiella calystegiae KSNA2, an endophyte isolated from beach morning glory (Calystegia soldanella).</title>
        <authorList>
            <person name="Jiang L."/>
            <person name="Jeong J.C."/>
            <person name="Kim C.Y."/>
            <person name="Kim D.H."/>
            <person name="Kim S.W."/>
            <person name="Lee j."/>
        </authorList>
    </citation>
    <scope>NUCLEOTIDE SEQUENCE [LARGE SCALE GENOMIC DNA]</scope>
    <source>
        <strain evidence="5 6">KSNA2</strain>
    </source>
</reference>
<dbReference type="Proteomes" id="UP000302163">
    <property type="component" value="Chromosome"/>
</dbReference>
<dbReference type="OrthoDB" id="9809338at2"/>
<dbReference type="PRINTS" id="PR00032">
    <property type="entry name" value="HTHARAC"/>
</dbReference>
<dbReference type="PROSITE" id="PS00041">
    <property type="entry name" value="HTH_ARAC_FAMILY_1"/>
    <property type="match status" value="1"/>
</dbReference>
<evidence type="ECO:0000256" key="2">
    <source>
        <dbReference type="ARBA" id="ARBA00023125"/>
    </source>
</evidence>
<dbReference type="InterPro" id="IPR050204">
    <property type="entry name" value="AraC_XylS_family_regulators"/>
</dbReference>
<proteinExistence type="predicted"/>
<feature type="domain" description="HTH araC/xylS-type" evidence="4">
    <location>
        <begin position="1"/>
        <end position="66"/>
    </location>
</feature>
<name>A0A4P8YN31_9ENTR</name>
<dbReference type="SMART" id="SM00342">
    <property type="entry name" value="HTH_ARAC"/>
    <property type="match status" value="1"/>
</dbReference>
<protein>
    <submittedName>
        <fullName evidence="5">Helix-turn-helix domain-containing protein</fullName>
    </submittedName>
</protein>
<dbReference type="Gene3D" id="1.10.10.60">
    <property type="entry name" value="Homeodomain-like"/>
    <property type="match status" value="1"/>
</dbReference>